<name>A0ABP1S0H0_9HEXA</name>
<sequence length="128" mass="14558">MPNNGMPNARNYANALTTRLTLPVSFKTDRNGADSQLLSYVPSNRKLPHVKVTGKFETDLIQVRVKTSRPKRAHIFLTGFIADTDEKDIKNLLNSINIESLENEKLPKKIPEQEYSSSKPSKRLFIEM</sequence>
<accession>A0ABP1S0H0</accession>
<evidence type="ECO:0000313" key="2">
    <source>
        <dbReference type="EMBL" id="CAL8140639.1"/>
    </source>
</evidence>
<dbReference type="EMBL" id="CAXLJM020000139">
    <property type="protein sequence ID" value="CAL8140639.1"/>
    <property type="molecule type" value="Genomic_DNA"/>
</dbReference>
<dbReference type="Proteomes" id="UP001642540">
    <property type="component" value="Unassembled WGS sequence"/>
</dbReference>
<feature type="region of interest" description="Disordered" evidence="1">
    <location>
        <begin position="109"/>
        <end position="128"/>
    </location>
</feature>
<evidence type="ECO:0000256" key="1">
    <source>
        <dbReference type="SAM" id="MobiDB-lite"/>
    </source>
</evidence>
<comment type="caution">
    <text evidence="2">The sequence shown here is derived from an EMBL/GenBank/DDBJ whole genome shotgun (WGS) entry which is preliminary data.</text>
</comment>
<proteinExistence type="predicted"/>
<keyword evidence="3" id="KW-1185">Reference proteome</keyword>
<organism evidence="2 3">
    <name type="scientific">Orchesella dallaii</name>
    <dbReference type="NCBI Taxonomy" id="48710"/>
    <lineage>
        <taxon>Eukaryota</taxon>
        <taxon>Metazoa</taxon>
        <taxon>Ecdysozoa</taxon>
        <taxon>Arthropoda</taxon>
        <taxon>Hexapoda</taxon>
        <taxon>Collembola</taxon>
        <taxon>Entomobryomorpha</taxon>
        <taxon>Entomobryoidea</taxon>
        <taxon>Orchesellidae</taxon>
        <taxon>Orchesellinae</taxon>
        <taxon>Orchesella</taxon>
    </lineage>
</organism>
<gene>
    <name evidence="2" type="ORF">ODALV1_LOCUS28357</name>
</gene>
<protein>
    <recommendedName>
        <fullName evidence="4">39S ribosomal protein L53, mitochondrial</fullName>
    </recommendedName>
</protein>
<reference evidence="2 3" key="1">
    <citation type="submission" date="2024-08" db="EMBL/GenBank/DDBJ databases">
        <authorList>
            <person name="Cucini C."/>
            <person name="Frati F."/>
        </authorList>
    </citation>
    <scope>NUCLEOTIDE SEQUENCE [LARGE SCALE GENOMIC DNA]</scope>
</reference>
<evidence type="ECO:0000313" key="3">
    <source>
        <dbReference type="Proteomes" id="UP001642540"/>
    </source>
</evidence>
<evidence type="ECO:0008006" key="4">
    <source>
        <dbReference type="Google" id="ProtNLM"/>
    </source>
</evidence>